<evidence type="ECO:0000313" key="3">
    <source>
        <dbReference type="Proteomes" id="UP000828390"/>
    </source>
</evidence>
<dbReference type="Proteomes" id="UP000828390">
    <property type="component" value="Unassembled WGS sequence"/>
</dbReference>
<keyword evidence="3" id="KW-1185">Reference proteome</keyword>
<dbReference type="EMBL" id="JAIWYP010000003">
    <property type="protein sequence ID" value="KAH3850713.1"/>
    <property type="molecule type" value="Genomic_DNA"/>
</dbReference>
<comment type="caution">
    <text evidence="2">The sequence shown here is derived from an EMBL/GenBank/DDBJ whole genome shotgun (WGS) entry which is preliminary data.</text>
</comment>
<protein>
    <submittedName>
        <fullName evidence="2">Uncharacterized protein</fullName>
    </submittedName>
</protein>
<organism evidence="2 3">
    <name type="scientific">Dreissena polymorpha</name>
    <name type="common">Zebra mussel</name>
    <name type="synonym">Mytilus polymorpha</name>
    <dbReference type="NCBI Taxonomy" id="45954"/>
    <lineage>
        <taxon>Eukaryota</taxon>
        <taxon>Metazoa</taxon>
        <taxon>Spiralia</taxon>
        <taxon>Lophotrochozoa</taxon>
        <taxon>Mollusca</taxon>
        <taxon>Bivalvia</taxon>
        <taxon>Autobranchia</taxon>
        <taxon>Heteroconchia</taxon>
        <taxon>Euheterodonta</taxon>
        <taxon>Imparidentia</taxon>
        <taxon>Neoheterodontei</taxon>
        <taxon>Myida</taxon>
        <taxon>Dreissenoidea</taxon>
        <taxon>Dreissenidae</taxon>
        <taxon>Dreissena</taxon>
    </lineage>
</organism>
<evidence type="ECO:0000313" key="2">
    <source>
        <dbReference type="EMBL" id="KAH3850713.1"/>
    </source>
</evidence>
<feature type="region of interest" description="Disordered" evidence="1">
    <location>
        <begin position="31"/>
        <end position="51"/>
    </location>
</feature>
<dbReference type="AlphaFoldDB" id="A0A9D4L3J4"/>
<reference evidence="2" key="1">
    <citation type="journal article" date="2019" name="bioRxiv">
        <title>The Genome of the Zebra Mussel, Dreissena polymorpha: A Resource for Invasive Species Research.</title>
        <authorList>
            <person name="McCartney M.A."/>
            <person name="Auch B."/>
            <person name="Kono T."/>
            <person name="Mallez S."/>
            <person name="Zhang Y."/>
            <person name="Obille A."/>
            <person name="Becker A."/>
            <person name="Abrahante J.E."/>
            <person name="Garbe J."/>
            <person name="Badalamenti J.P."/>
            <person name="Herman A."/>
            <person name="Mangelson H."/>
            <person name="Liachko I."/>
            <person name="Sullivan S."/>
            <person name="Sone E.D."/>
            <person name="Koren S."/>
            <person name="Silverstein K.A.T."/>
            <person name="Beckman K.B."/>
            <person name="Gohl D.M."/>
        </authorList>
    </citation>
    <scope>NUCLEOTIDE SEQUENCE</scope>
    <source>
        <strain evidence="2">Duluth1</strain>
        <tissue evidence="2">Whole animal</tissue>
    </source>
</reference>
<sequence length="51" mass="5894">MQSTRRPHGLSDTVTAELRIYTAEMRINTDQLDIRTDHPGPKRQRCGQTLQ</sequence>
<name>A0A9D4L3J4_DREPO</name>
<reference evidence="2" key="2">
    <citation type="submission" date="2020-11" db="EMBL/GenBank/DDBJ databases">
        <authorList>
            <person name="McCartney M.A."/>
            <person name="Auch B."/>
            <person name="Kono T."/>
            <person name="Mallez S."/>
            <person name="Becker A."/>
            <person name="Gohl D.M."/>
            <person name="Silverstein K.A.T."/>
            <person name="Koren S."/>
            <person name="Bechman K.B."/>
            <person name="Herman A."/>
            <person name="Abrahante J.E."/>
            <person name="Garbe J."/>
        </authorList>
    </citation>
    <scope>NUCLEOTIDE SEQUENCE</scope>
    <source>
        <strain evidence="2">Duluth1</strain>
        <tissue evidence="2">Whole animal</tissue>
    </source>
</reference>
<proteinExistence type="predicted"/>
<accession>A0A9D4L3J4</accession>
<gene>
    <name evidence="2" type="ORF">DPMN_093186</name>
</gene>
<evidence type="ECO:0000256" key="1">
    <source>
        <dbReference type="SAM" id="MobiDB-lite"/>
    </source>
</evidence>